<dbReference type="EMBL" id="AGXV01000022">
    <property type="protein sequence ID" value="EIY65624.1"/>
    <property type="molecule type" value="Genomic_DNA"/>
</dbReference>
<sequence>MEKNEFMSNLDGRELTLVLGGYLPSYPDGSTTEDIWGSLNIGCIWIERPSKGDLI</sequence>
<comment type="caution">
    <text evidence="1">The sequence shown here is derived from an EMBL/GenBank/DDBJ whole genome shotgun (WGS) entry which is preliminary data.</text>
</comment>
<dbReference type="Proteomes" id="UP000005150">
    <property type="component" value="Unassembled WGS sequence"/>
</dbReference>
<organism evidence="1 2">
    <name type="scientific">Bacteroides salyersiae CL02T12C01</name>
    <dbReference type="NCBI Taxonomy" id="997887"/>
    <lineage>
        <taxon>Bacteria</taxon>
        <taxon>Pseudomonadati</taxon>
        <taxon>Bacteroidota</taxon>
        <taxon>Bacteroidia</taxon>
        <taxon>Bacteroidales</taxon>
        <taxon>Bacteroidaceae</taxon>
        <taxon>Bacteroides</taxon>
    </lineage>
</organism>
<name>I9HYQ5_9BACE</name>
<keyword evidence="2" id="KW-1185">Reference proteome</keyword>
<evidence type="ECO:0000313" key="2">
    <source>
        <dbReference type="Proteomes" id="UP000005150"/>
    </source>
</evidence>
<protein>
    <submittedName>
        <fullName evidence="1">Uncharacterized protein</fullName>
    </submittedName>
</protein>
<reference evidence="1 2" key="1">
    <citation type="submission" date="2012-02" db="EMBL/GenBank/DDBJ databases">
        <title>The Genome Sequence of Bacteroides salyersiae CL02T12C01.</title>
        <authorList>
            <consortium name="The Broad Institute Genome Sequencing Platform"/>
            <person name="Earl A."/>
            <person name="Ward D."/>
            <person name="Feldgarden M."/>
            <person name="Gevers D."/>
            <person name="Zitomersky N.L."/>
            <person name="Coyne M.J."/>
            <person name="Comstock L.E."/>
            <person name="Young S.K."/>
            <person name="Zeng Q."/>
            <person name="Gargeya S."/>
            <person name="Fitzgerald M."/>
            <person name="Haas B."/>
            <person name="Abouelleil A."/>
            <person name="Alvarado L."/>
            <person name="Arachchi H.M."/>
            <person name="Berlin A."/>
            <person name="Chapman S.B."/>
            <person name="Gearin G."/>
            <person name="Goldberg J."/>
            <person name="Griggs A."/>
            <person name="Gujja S."/>
            <person name="Hansen M."/>
            <person name="Heiman D."/>
            <person name="Howarth C."/>
            <person name="Larimer J."/>
            <person name="Lui A."/>
            <person name="MacDonald P.J.P."/>
            <person name="McCowen C."/>
            <person name="Montmayeur A."/>
            <person name="Murphy C."/>
            <person name="Neiman D."/>
            <person name="Pearson M."/>
            <person name="Priest M."/>
            <person name="Roberts A."/>
            <person name="Saif S."/>
            <person name="Shea T."/>
            <person name="Sisk P."/>
            <person name="Stolte C."/>
            <person name="Sykes S."/>
            <person name="Wortman J."/>
            <person name="Nusbaum C."/>
            <person name="Birren B."/>
        </authorList>
    </citation>
    <scope>NUCLEOTIDE SEQUENCE [LARGE SCALE GENOMIC DNA]</scope>
    <source>
        <strain evidence="1 2">CL02T12C01</strain>
    </source>
</reference>
<accession>I9HYQ5</accession>
<dbReference type="HOGENOM" id="CLU_3022505_0_0_10"/>
<proteinExistence type="predicted"/>
<dbReference type="RefSeq" id="WP_007479734.1">
    <property type="nucleotide sequence ID" value="NZ_JH724307.1"/>
</dbReference>
<evidence type="ECO:0000313" key="1">
    <source>
        <dbReference type="EMBL" id="EIY65624.1"/>
    </source>
</evidence>
<dbReference type="AlphaFoldDB" id="I9HYQ5"/>
<gene>
    <name evidence="1" type="ORF">HMPREF1071_01819</name>
</gene>